<sequence length="89" mass="10279">MVFIKMFHGRKDPAQQMDDWGLDGPVLGPYQNIHVTYTSYIKLIDENGNCDMLRIIEDMIYYAGCYYGDWIISGNPKQNNIEKIDPSKA</sequence>
<proteinExistence type="predicted"/>
<dbReference type="STRING" id="1936003.STSP2_01892"/>
<evidence type="ECO:0000313" key="2">
    <source>
        <dbReference type="Proteomes" id="UP000189674"/>
    </source>
</evidence>
<keyword evidence="2" id="KW-1185">Reference proteome</keyword>
<evidence type="ECO:0000313" key="1">
    <source>
        <dbReference type="EMBL" id="AQT68720.1"/>
    </source>
</evidence>
<dbReference type="AlphaFoldDB" id="A0A1U9NMA1"/>
<gene>
    <name evidence="1" type="ORF">STSP2_01892</name>
</gene>
<organism evidence="1 2">
    <name type="scientific">Anaerohalosphaera lusitana</name>
    <dbReference type="NCBI Taxonomy" id="1936003"/>
    <lineage>
        <taxon>Bacteria</taxon>
        <taxon>Pseudomonadati</taxon>
        <taxon>Planctomycetota</taxon>
        <taxon>Phycisphaerae</taxon>
        <taxon>Sedimentisphaerales</taxon>
        <taxon>Anaerohalosphaeraceae</taxon>
        <taxon>Anaerohalosphaera</taxon>
    </lineage>
</organism>
<dbReference type="EMBL" id="CP019791">
    <property type="protein sequence ID" value="AQT68720.1"/>
    <property type="molecule type" value="Genomic_DNA"/>
</dbReference>
<protein>
    <submittedName>
        <fullName evidence="1">Uncharacterized protein</fullName>
    </submittedName>
</protein>
<accession>A0A1U9NMA1</accession>
<dbReference type="RefSeq" id="WP_146661974.1">
    <property type="nucleotide sequence ID" value="NZ_CP019791.1"/>
</dbReference>
<reference evidence="2" key="1">
    <citation type="submission" date="2017-02" db="EMBL/GenBank/DDBJ databases">
        <title>Comparative genomics and description of representatives of a novel lineage of planctomycetes thriving in anoxic sediments.</title>
        <authorList>
            <person name="Spring S."/>
            <person name="Bunk B."/>
            <person name="Sproer C."/>
        </authorList>
    </citation>
    <scope>NUCLEOTIDE SEQUENCE [LARGE SCALE GENOMIC DNA]</scope>
    <source>
        <strain evidence="2">ST-NAGAB-D1</strain>
    </source>
</reference>
<dbReference type="OrthoDB" id="1551172at2"/>
<name>A0A1U9NMA1_9BACT</name>
<dbReference type="Proteomes" id="UP000189674">
    <property type="component" value="Chromosome"/>
</dbReference>
<dbReference type="KEGG" id="alus:STSP2_01892"/>